<dbReference type="OrthoDB" id="6597291at2759"/>
<protein>
    <submittedName>
        <fullName evidence="1">Uncharacterized protein</fullName>
    </submittedName>
</protein>
<dbReference type="EMBL" id="CABPRJ010000952">
    <property type="protein sequence ID" value="VVC32010.1"/>
    <property type="molecule type" value="Genomic_DNA"/>
</dbReference>
<gene>
    <name evidence="1" type="ORF">CINCED_3A015451</name>
</gene>
<name>A0A5E4MRK0_9HEMI</name>
<accession>A0A5E4MRK0</accession>
<keyword evidence="2" id="KW-1185">Reference proteome</keyword>
<organism evidence="1 2">
    <name type="scientific">Cinara cedri</name>
    <dbReference type="NCBI Taxonomy" id="506608"/>
    <lineage>
        <taxon>Eukaryota</taxon>
        <taxon>Metazoa</taxon>
        <taxon>Ecdysozoa</taxon>
        <taxon>Arthropoda</taxon>
        <taxon>Hexapoda</taxon>
        <taxon>Insecta</taxon>
        <taxon>Pterygota</taxon>
        <taxon>Neoptera</taxon>
        <taxon>Paraneoptera</taxon>
        <taxon>Hemiptera</taxon>
        <taxon>Sternorrhyncha</taxon>
        <taxon>Aphidomorpha</taxon>
        <taxon>Aphidoidea</taxon>
        <taxon>Aphididae</taxon>
        <taxon>Lachninae</taxon>
        <taxon>Cinara</taxon>
    </lineage>
</organism>
<dbReference type="AlphaFoldDB" id="A0A5E4MRK0"/>
<evidence type="ECO:0000313" key="2">
    <source>
        <dbReference type="Proteomes" id="UP000325440"/>
    </source>
</evidence>
<reference evidence="1 2" key="1">
    <citation type="submission" date="2019-08" db="EMBL/GenBank/DDBJ databases">
        <authorList>
            <person name="Alioto T."/>
            <person name="Alioto T."/>
            <person name="Gomez Garrido J."/>
        </authorList>
    </citation>
    <scope>NUCLEOTIDE SEQUENCE [LARGE SCALE GENOMIC DNA]</scope>
</reference>
<dbReference type="Proteomes" id="UP000325440">
    <property type="component" value="Unassembled WGS sequence"/>
</dbReference>
<evidence type="ECO:0000313" key="1">
    <source>
        <dbReference type="EMBL" id="VVC32010.1"/>
    </source>
</evidence>
<sequence length="105" mass="12360">MSARKKIQIKDKMRKLYCYQKTNLDLWNSIVGCASKSNIDIIKRCQNVALRAIIAAYRFERNDVIHRDMMLPTVVDEIQKFDHKHETRLDHHVNPLAVQLLDISK</sequence>
<proteinExistence type="predicted"/>